<comment type="caution">
    <text evidence="2">The sequence shown here is derived from an EMBL/GenBank/DDBJ whole genome shotgun (WGS) entry which is preliminary data.</text>
</comment>
<evidence type="ECO:0000313" key="3">
    <source>
        <dbReference type="Proteomes" id="UP000626092"/>
    </source>
</evidence>
<proteinExistence type="predicted"/>
<name>A0A834LWZ3_RHOSS</name>
<feature type="domain" description="F-box associated beta-propeller type 3" evidence="1">
    <location>
        <begin position="3"/>
        <end position="171"/>
    </location>
</feature>
<dbReference type="OrthoDB" id="605328at2759"/>
<dbReference type="Pfam" id="PF08268">
    <property type="entry name" value="FBA_3"/>
    <property type="match status" value="1"/>
</dbReference>
<reference evidence="2" key="1">
    <citation type="submission" date="2019-11" db="EMBL/GenBank/DDBJ databases">
        <authorList>
            <person name="Liu Y."/>
            <person name="Hou J."/>
            <person name="Li T.-Q."/>
            <person name="Guan C.-H."/>
            <person name="Wu X."/>
            <person name="Wu H.-Z."/>
            <person name="Ling F."/>
            <person name="Zhang R."/>
            <person name="Shi X.-G."/>
            <person name="Ren J.-P."/>
            <person name="Chen E.-F."/>
            <person name="Sun J.-M."/>
        </authorList>
    </citation>
    <scope>NUCLEOTIDE SEQUENCE</scope>
    <source>
        <strain evidence="2">Adult_tree_wgs_1</strain>
        <tissue evidence="2">Leaves</tissue>
    </source>
</reference>
<dbReference type="PANTHER" id="PTHR35546">
    <property type="entry name" value="F-BOX PROTEIN INTERACTION DOMAIN PROTEIN-RELATED"/>
    <property type="match status" value="1"/>
</dbReference>
<accession>A0A834LWZ3</accession>
<protein>
    <recommendedName>
        <fullName evidence="1">F-box associated beta-propeller type 3 domain-containing protein</fullName>
    </recommendedName>
</protein>
<dbReference type="InterPro" id="IPR013187">
    <property type="entry name" value="F-box-assoc_dom_typ3"/>
</dbReference>
<evidence type="ECO:0000259" key="1">
    <source>
        <dbReference type="Pfam" id="PF08268"/>
    </source>
</evidence>
<organism evidence="2 3">
    <name type="scientific">Rhododendron simsii</name>
    <name type="common">Sims's rhododendron</name>
    <dbReference type="NCBI Taxonomy" id="118357"/>
    <lineage>
        <taxon>Eukaryota</taxon>
        <taxon>Viridiplantae</taxon>
        <taxon>Streptophyta</taxon>
        <taxon>Embryophyta</taxon>
        <taxon>Tracheophyta</taxon>
        <taxon>Spermatophyta</taxon>
        <taxon>Magnoliopsida</taxon>
        <taxon>eudicotyledons</taxon>
        <taxon>Gunneridae</taxon>
        <taxon>Pentapetalae</taxon>
        <taxon>asterids</taxon>
        <taxon>Ericales</taxon>
        <taxon>Ericaceae</taxon>
        <taxon>Ericoideae</taxon>
        <taxon>Rhodoreae</taxon>
        <taxon>Rhododendron</taxon>
    </lineage>
</organism>
<dbReference type="PANTHER" id="PTHR35546:SF130">
    <property type="entry name" value="EXPRESSED PROTEIN"/>
    <property type="match status" value="1"/>
</dbReference>
<gene>
    <name evidence="2" type="ORF">RHSIM_Rhsim01G0017100</name>
</gene>
<sequence>MYIVCNLTTQKYKVLPKPSGLSSRSAMRRGAYLAFDPLKSPHYKVVVGSHYPRSKREPWYFEIDKYNSESGNWKTMIPPDTCCGCGVFWSGAIYWLVSYKNVLMRFKVDAEEMTALPLRRRSLSKESMKYFGACCDGLIIIQTRSSSTLQLFTLELKSDTCWWILKYCMNLETIGSAFPEIEYIFKFNVLCVVKGEKTEDYALVLAIPGNVITYNMEKNTLGVFHDLVLGEQINEGVNGYAYPSVETLCLV</sequence>
<keyword evidence="3" id="KW-1185">Reference proteome</keyword>
<dbReference type="Proteomes" id="UP000626092">
    <property type="component" value="Unassembled WGS sequence"/>
</dbReference>
<evidence type="ECO:0000313" key="2">
    <source>
        <dbReference type="EMBL" id="KAF7153942.1"/>
    </source>
</evidence>
<dbReference type="AlphaFoldDB" id="A0A834LWZ3"/>
<dbReference type="InterPro" id="IPR055290">
    <property type="entry name" value="At3g26010-like"/>
</dbReference>
<dbReference type="EMBL" id="WJXA01000001">
    <property type="protein sequence ID" value="KAF7153942.1"/>
    <property type="molecule type" value="Genomic_DNA"/>
</dbReference>